<feature type="binding site" evidence="12">
    <location>
        <position position="199"/>
    </location>
    <ligand>
        <name>CoA</name>
        <dbReference type="ChEBI" id="CHEBI:57287"/>
    </ligand>
</feature>
<feature type="domain" description="4'-phosphopantetheinyl transferase N-terminal" evidence="15">
    <location>
        <begin position="76"/>
        <end position="138"/>
    </location>
</feature>
<keyword evidence="13" id="KW-0460">Magnesium</keyword>
<dbReference type="InterPro" id="IPR003542">
    <property type="entry name" value="Enbac_synth_compD-like"/>
</dbReference>
<sequence length="262" mass="27839">MTQALHPATDRIEPFPVPPPSCWERLARLAPHRLGAVEAILAPAPHALPPGMVGLGIDLQRLHALAHDLVPALVPQALQRASASRQLGHLGGRLCAEAAMAAVNGRRIGIAIGEAGAPRWPADLVGSISHTRGGAWACAGPRSTWSMVGIDSERIADADGTRSIVELCCTIEERRRWFPQAPDPLLATLLFSAKESVYKAIHPTVRRFVEFDEVELVALDFGRGALRLQPVAGGPLATRFDSFALTAVVAGDQVHTALVVAA</sequence>
<dbReference type="GO" id="GO:0009366">
    <property type="term" value="C:enterobactin synthetase complex"/>
    <property type="evidence" value="ECO:0007669"/>
    <property type="project" value="InterPro"/>
</dbReference>
<accession>A0A2G9C7Q4</accession>
<evidence type="ECO:0000256" key="9">
    <source>
        <dbReference type="ARBA" id="ARBA00031996"/>
    </source>
</evidence>
<evidence type="ECO:0000313" key="17">
    <source>
        <dbReference type="Proteomes" id="UP000231501"/>
    </source>
</evidence>
<evidence type="ECO:0000256" key="4">
    <source>
        <dbReference type="ARBA" id="ARBA00011503"/>
    </source>
</evidence>
<comment type="function">
    <text evidence="1">Involved in the biosynthesis of the siderophore enterobactin (enterochelin), which is a macrocyclic trimeric lactone of N-(2,3-dihydroxybenzoyl)-serine. The serine trilactone serves as a scaffolding for the three catechol functionalities that provide hexadentate coordination for the tightly ligated iron(2+) atoms. Plays an essential role in the assembly of the enterobactin by catalyzing the transfer of the 4'-phosphopantetheine (Ppant) moiety from coenzyme A to the apo-domains of both EntB (ArCP domain) and EntF (PCP domain) to yield their holo-forms which make them competent for the activation of 2,3-dihydroxybenzoate (DHB) and L-serine, respectively.</text>
</comment>
<dbReference type="Pfam" id="PF17837">
    <property type="entry name" value="4PPT_N"/>
    <property type="match status" value="1"/>
</dbReference>
<dbReference type="UniPathway" id="UPA00017"/>
<dbReference type="GO" id="GO:0008897">
    <property type="term" value="F:holo-[acyl-carrier-protein] synthase activity"/>
    <property type="evidence" value="ECO:0007669"/>
    <property type="project" value="InterPro"/>
</dbReference>
<dbReference type="Proteomes" id="UP000231501">
    <property type="component" value="Unassembled WGS sequence"/>
</dbReference>
<comment type="subunit">
    <text evidence="4">EntB, EntD, EntE, and EntF form a multienzyme complex called enterobactin synthase.</text>
</comment>
<evidence type="ECO:0000256" key="12">
    <source>
        <dbReference type="PIRSR" id="PIRSR603542-1"/>
    </source>
</evidence>
<dbReference type="Gene3D" id="3.90.470.20">
    <property type="entry name" value="4'-phosphopantetheinyl transferase domain"/>
    <property type="match status" value="1"/>
</dbReference>
<name>A0A2G9C7Q4_9BURK</name>
<evidence type="ECO:0000256" key="2">
    <source>
        <dbReference type="ARBA" id="ARBA00004993"/>
    </source>
</evidence>
<evidence type="ECO:0000256" key="13">
    <source>
        <dbReference type="PIRSR" id="PIRSR603542-2"/>
    </source>
</evidence>
<comment type="caution">
    <text evidence="16">The sequence shown here is derived from an EMBL/GenBank/DDBJ whole genome shotgun (WGS) entry which is preliminary data.</text>
</comment>
<dbReference type="InterPro" id="IPR008278">
    <property type="entry name" value="4-PPantetheinyl_Trfase_dom"/>
</dbReference>
<feature type="binding site" evidence="12">
    <location>
        <begin position="129"/>
        <end position="130"/>
    </location>
    <ligand>
        <name>CoA</name>
        <dbReference type="ChEBI" id="CHEBI:57287"/>
    </ligand>
</feature>
<feature type="domain" description="4'-phosphopantetheinyl transferase" evidence="14">
    <location>
        <begin position="148"/>
        <end position="229"/>
    </location>
</feature>
<comment type="pathway">
    <text evidence="2">Siderophore biosynthesis; enterobactin biosynthesis.</text>
</comment>
<protein>
    <recommendedName>
        <fullName evidence="5">Enterobactin synthase component D</fullName>
    </recommendedName>
    <alternativeName>
        <fullName evidence="8">4'-phosphopantetheinyl transferase EntD</fullName>
    </alternativeName>
    <alternativeName>
        <fullName evidence="9">Enterochelin synthase D</fullName>
    </alternativeName>
</protein>
<organism evidence="16 17">
    <name type="scientific">Roseateles chitinivorans</name>
    <dbReference type="NCBI Taxonomy" id="2917965"/>
    <lineage>
        <taxon>Bacteria</taxon>
        <taxon>Pseudomonadati</taxon>
        <taxon>Pseudomonadota</taxon>
        <taxon>Betaproteobacteria</taxon>
        <taxon>Burkholderiales</taxon>
        <taxon>Sphaerotilaceae</taxon>
        <taxon>Roseateles</taxon>
    </lineage>
</organism>
<feature type="binding site" evidence="12">
    <location>
        <position position="85"/>
    </location>
    <ligand>
        <name>CoA</name>
        <dbReference type="ChEBI" id="CHEBI:57287"/>
    </ligand>
</feature>
<dbReference type="PANTHER" id="PTHR38096:SF1">
    <property type="entry name" value="ENTEROBACTIN SYNTHASE COMPONENT D"/>
    <property type="match status" value="1"/>
</dbReference>
<feature type="binding site" evidence="12">
    <location>
        <position position="151"/>
    </location>
    <ligand>
        <name>CoA</name>
        <dbReference type="ChEBI" id="CHEBI:57287"/>
    </ligand>
</feature>
<dbReference type="InterPro" id="IPR041354">
    <property type="entry name" value="4PPT_N"/>
</dbReference>
<feature type="binding site" evidence="13">
    <location>
        <position position="151"/>
    </location>
    <ligand>
        <name>Mg(2+)</name>
        <dbReference type="ChEBI" id="CHEBI:18420"/>
    </ligand>
</feature>
<evidence type="ECO:0000256" key="11">
    <source>
        <dbReference type="ARBA" id="ARBA00049191"/>
    </source>
</evidence>
<evidence type="ECO:0000256" key="10">
    <source>
        <dbReference type="ARBA" id="ARBA00049176"/>
    </source>
</evidence>
<evidence type="ECO:0000256" key="3">
    <source>
        <dbReference type="ARBA" id="ARBA00008342"/>
    </source>
</evidence>
<comment type="catalytic activity">
    <reaction evidence="10">
        <text>apo-[aryl-carrier protein] + CoA = holo-[aryl-carrier protein] + adenosine 3',5'-bisphosphate + H(+)</text>
        <dbReference type="Rhea" id="RHEA:48404"/>
        <dbReference type="Rhea" id="RHEA-COMP:15903"/>
        <dbReference type="Rhea" id="RHEA-COMP:17557"/>
        <dbReference type="ChEBI" id="CHEBI:15378"/>
        <dbReference type="ChEBI" id="CHEBI:29999"/>
        <dbReference type="ChEBI" id="CHEBI:57287"/>
        <dbReference type="ChEBI" id="CHEBI:58343"/>
        <dbReference type="ChEBI" id="CHEBI:64479"/>
    </reaction>
</comment>
<evidence type="ECO:0000256" key="7">
    <source>
        <dbReference type="ARBA" id="ARBA00023191"/>
    </source>
</evidence>
<evidence type="ECO:0000256" key="8">
    <source>
        <dbReference type="ARBA" id="ARBA00029894"/>
    </source>
</evidence>
<reference evidence="16 17" key="1">
    <citation type="submission" date="2017-11" db="EMBL/GenBank/DDBJ databases">
        <title>Draft genome sequence of Mitsuaria sp. HWN-4.</title>
        <authorList>
            <person name="Gundlapally S.R."/>
        </authorList>
    </citation>
    <scope>NUCLEOTIDE SEQUENCE [LARGE SCALE GENOMIC DNA]</scope>
    <source>
        <strain evidence="16 17">HWN-4</strain>
    </source>
</reference>
<dbReference type="PRINTS" id="PR01399">
    <property type="entry name" value="ENTSNTHTASED"/>
</dbReference>
<feature type="binding site" evidence="13">
    <location>
        <position position="153"/>
    </location>
    <ligand>
        <name>Mg(2+)</name>
        <dbReference type="ChEBI" id="CHEBI:18420"/>
    </ligand>
</feature>
<evidence type="ECO:0000256" key="5">
    <source>
        <dbReference type="ARBA" id="ARBA00019087"/>
    </source>
</evidence>
<dbReference type="GO" id="GO:0005886">
    <property type="term" value="C:plasma membrane"/>
    <property type="evidence" value="ECO:0007669"/>
    <property type="project" value="TreeGrafter"/>
</dbReference>
<evidence type="ECO:0000313" key="16">
    <source>
        <dbReference type="EMBL" id="PIM51664.1"/>
    </source>
</evidence>
<evidence type="ECO:0000256" key="6">
    <source>
        <dbReference type="ARBA" id="ARBA00022679"/>
    </source>
</evidence>
<dbReference type="GO" id="GO:0000287">
    <property type="term" value="F:magnesium ion binding"/>
    <property type="evidence" value="ECO:0007669"/>
    <property type="project" value="InterPro"/>
</dbReference>
<dbReference type="SUPFAM" id="SSF56214">
    <property type="entry name" value="4'-phosphopantetheinyl transferase"/>
    <property type="match status" value="1"/>
</dbReference>
<proteinExistence type="inferred from homology"/>
<dbReference type="InterPro" id="IPR037143">
    <property type="entry name" value="4-PPantetheinyl_Trfase_dom_sf"/>
</dbReference>
<gene>
    <name evidence="16" type="ORF">CS062_18810</name>
</gene>
<feature type="binding site" evidence="12">
    <location>
        <position position="93"/>
    </location>
    <ligand>
        <name>CoA</name>
        <dbReference type="ChEBI" id="CHEBI:57287"/>
    </ligand>
</feature>
<keyword evidence="6 16" id="KW-0808">Transferase</keyword>
<dbReference type="Pfam" id="PF01648">
    <property type="entry name" value="ACPS"/>
    <property type="match status" value="1"/>
</dbReference>
<dbReference type="OrthoDB" id="8210607at2"/>
<dbReference type="GO" id="GO:0009239">
    <property type="term" value="P:enterobactin biosynthetic process"/>
    <property type="evidence" value="ECO:0007669"/>
    <property type="project" value="UniProtKB-UniPathway"/>
</dbReference>
<dbReference type="RefSeq" id="WP_099863111.1">
    <property type="nucleotide sequence ID" value="NZ_PEOG01000057.1"/>
</dbReference>
<keyword evidence="17" id="KW-1185">Reference proteome</keyword>
<dbReference type="PANTHER" id="PTHR38096">
    <property type="entry name" value="ENTEROBACTIN SYNTHASE COMPONENT D"/>
    <property type="match status" value="1"/>
</dbReference>
<evidence type="ECO:0000259" key="15">
    <source>
        <dbReference type="Pfam" id="PF17837"/>
    </source>
</evidence>
<comment type="catalytic activity">
    <reaction evidence="11">
        <text>apo-[peptidyl-carrier protein] + CoA = holo-[peptidyl-carrier protein] + adenosine 3',5'-bisphosphate + H(+)</text>
        <dbReference type="Rhea" id="RHEA:46228"/>
        <dbReference type="Rhea" id="RHEA-COMP:11479"/>
        <dbReference type="Rhea" id="RHEA-COMP:11480"/>
        <dbReference type="ChEBI" id="CHEBI:15378"/>
        <dbReference type="ChEBI" id="CHEBI:29999"/>
        <dbReference type="ChEBI" id="CHEBI:57287"/>
        <dbReference type="ChEBI" id="CHEBI:58343"/>
        <dbReference type="ChEBI" id="CHEBI:64479"/>
    </reaction>
</comment>
<comment type="cofactor">
    <cofactor evidence="13">
        <name>Mg(2+)</name>
        <dbReference type="ChEBI" id="CHEBI:18420"/>
    </cofactor>
</comment>
<keyword evidence="7" id="KW-0259">Enterobactin biosynthesis</keyword>
<comment type="similarity">
    <text evidence="3">Belongs to the P-Pant transferase superfamily. EntD family.</text>
</comment>
<evidence type="ECO:0000259" key="14">
    <source>
        <dbReference type="Pfam" id="PF01648"/>
    </source>
</evidence>
<keyword evidence="13" id="KW-0479">Metal-binding</keyword>
<evidence type="ECO:0000256" key="1">
    <source>
        <dbReference type="ARBA" id="ARBA00003937"/>
    </source>
</evidence>
<feature type="binding site" evidence="12">
    <location>
        <position position="195"/>
    </location>
    <ligand>
        <name>CoA</name>
        <dbReference type="ChEBI" id="CHEBI:57287"/>
    </ligand>
</feature>
<dbReference type="EMBL" id="PEOG01000057">
    <property type="protein sequence ID" value="PIM51664.1"/>
    <property type="molecule type" value="Genomic_DNA"/>
</dbReference>
<dbReference type="AlphaFoldDB" id="A0A2G9C7Q4"/>